<dbReference type="GO" id="GO:0016491">
    <property type="term" value="F:oxidoreductase activity"/>
    <property type="evidence" value="ECO:0007669"/>
    <property type="project" value="UniProtKB-KW"/>
</dbReference>
<protein>
    <submittedName>
        <fullName evidence="4">L-threonine 3-dehydrogenase</fullName>
    </submittedName>
</protein>
<keyword evidence="3" id="KW-1185">Reference proteome</keyword>
<gene>
    <name evidence="4" type="primary">LOC108670718</name>
</gene>
<evidence type="ECO:0000256" key="1">
    <source>
        <dbReference type="ARBA" id="ARBA00023002"/>
    </source>
</evidence>
<name>A0A8B7NK72_HYAAZ</name>
<keyword evidence="1" id="KW-0560">Oxidoreductase</keyword>
<dbReference type="Gene3D" id="3.90.180.10">
    <property type="entry name" value="Medium-chain alcohol dehydrogenases, catalytic domain"/>
    <property type="match status" value="1"/>
</dbReference>
<dbReference type="PANTHER" id="PTHR43401:SF2">
    <property type="entry name" value="L-THREONINE 3-DEHYDROGENASE"/>
    <property type="match status" value="1"/>
</dbReference>
<evidence type="ECO:0000313" key="4">
    <source>
        <dbReference type="RefSeq" id="XP_018013696.1"/>
    </source>
</evidence>
<dbReference type="SUPFAM" id="SSF51735">
    <property type="entry name" value="NAD(P)-binding Rossmann-fold domains"/>
    <property type="match status" value="1"/>
</dbReference>
<reference evidence="4" key="1">
    <citation type="submission" date="2025-08" db="UniProtKB">
        <authorList>
            <consortium name="RefSeq"/>
        </authorList>
    </citation>
    <scope>IDENTIFICATION</scope>
    <source>
        <tissue evidence="4">Whole organism</tissue>
    </source>
</reference>
<proteinExistence type="predicted"/>
<dbReference type="Proteomes" id="UP000694843">
    <property type="component" value="Unplaced"/>
</dbReference>
<dbReference type="PANTHER" id="PTHR43401">
    <property type="entry name" value="L-THREONINE 3-DEHYDROGENASE"/>
    <property type="match status" value="1"/>
</dbReference>
<dbReference type="OMA" id="RICECTG"/>
<evidence type="ECO:0000259" key="2">
    <source>
        <dbReference type="Pfam" id="PF00107"/>
    </source>
</evidence>
<dbReference type="InterPro" id="IPR050129">
    <property type="entry name" value="Zn_alcohol_dh"/>
</dbReference>
<dbReference type="RefSeq" id="XP_018013696.1">
    <property type="nucleotide sequence ID" value="XM_018158207.2"/>
</dbReference>
<sequence>MAVDVVASKLEIAKKMGASHVVNASKEDIKTKVMELTHGDGIERIIEASGSASLLNESFTWLRKGGQMMLIGVPKAPLHVENVVRDVIQKSITLKSVHGRRIFATWQACKSLLASGEIDVRPIVSHEYPMSQYKEAFDTLFSGDACKILLDPQS</sequence>
<dbReference type="InterPro" id="IPR036291">
    <property type="entry name" value="NAD(P)-bd_dom_sf"/>
</dbReference>
<dbReference type="InterPro" id="IPR013149">
    <property type="entry name" value="ADH-like_C"/>
</dbReference>
<dbReference type="KEGG" id="hazt:108670718"/>
<feature type="domain" description="Alcohol dehydrogenase-like C-terminal" evidence="2">
    <location>
        <begin position="1"/>
        <end position="111"/>
    </location>
</feature>
<dbReference type="GeneID" id="108670718"/>
<dbReference type="Gene3D" id="3.40.50.720">
    <property type="entry name" value="NAD(P)-binding Rossmann-like Domain"/>
    <property type="match status" value="1"/>
</dbReference>
<evidence type="ECO:0000313" key="3">
    <source>
        <dbReference type="Proteomes" id="UP000694843"/>
    </source>
</evidence>
<dbReference type="OrthoDB" id="1879366at2759"/>
<accession>A0A8B7NK72</accession>
<dbReference type="Pfam" id="PF00107">
    <property type="entry name" value="ADH_zinc_N"/>
    <property type="match status" value="1"/>
</dbReference>
<dbReference type="AlphaFoldDB" id="A0A8B7NK72"/>
<organism evidence="3 4">
    <name type="scientific">Hyalella azteca</name>
    <name type="common">Amphipod</name>
    <dbReference type="NCBI Taxonomy" id="294128"/>
    <lineage>
        <taxon>Eukaryota</taxon>
        <taxon>Metazoa</taxon>
        <taxon>Ecdysozoa</taxon>
        <taxon>Arthropoda</taxon>
        <taxon>Crustacea</taxon>
        <taxon>Multicrustacea</taxon>
        <taxon>Malacostraca</taxon>
        <taxon>Eumalacostraca</taxon>
        <taxon>Peracarida</taxon>
        <taxon>Amphipoda</taxon>
        <taxon>Senticaudata</taxon>
        <taxon>Talitrida</taxon>
        <taxon>Talitroidea</taxon>
        <taxon>Hyalellidae</taxon>
        <taxon>Hyalella</taxon>
    </lineage>
</organism>